<dbReference type="AlphaFoldDB" id="A0A8T0UD49"/>
<sequence>MDPGAVIKAALGSRSSGLEPSPDSKHKQLSSSELQPASISRVICNRIVHIRNIKGTHICDPHDGGPPLGGECWYNCTLEDIAREEKKRLLPEGTRTNSSVV</sequence>
<accession>A0A8T0UD49</accession>
<organism evidence="2 3">
    <name type="scientific">Panicum virgatum</name>
    <name type="common">Blackwell switchgrass</name>
    <dbReference type="NCBI Taxonomy" id="38727"/>
    <lineage>
        <taxon>Eukaryota</taxon>
        <taxon>Viridiplantae</taxon>
        <taxon>Streptophyta</taxon>
        <taxon>Embryophyta</taxon>
        <taxon>Tracheophyta</taxon>
        <taxon>Spermatophyta</taxon>
        <taxon>Magnoliopsida</taxon>
        <taxon>Liliopsida</taxon>
        <taxon>Poales</taxon>
        <taxon>Poaceae</taxon>
        <taxon>PACMAD clade</taxon>
        <taxon>Panicoideae</taxon>
        <taxon>Panicodae</taxon>
        <taxon>Paniceae</taxon>
        <taxon>Panicinae</taxon>
        <taxon>Panicum</taxon>
        <taxon>Panicum sect. Hiantes</taxon>
    </lineage>
</organism>
<gene>
    <name evidence="2" type="ORF">PVAP13_3NG167502</name>
</gene>
<keyword evidence="3" id="KW-1185">Reference proteome</keyword>
<feature type="region of interest" description="Disordered" evidence="1">
    <location>
        <begin position="1"/>
        <end position="35"/>
    </location>
</feature>
<proteinExistence type="predicted"/>
<dbReference type="EMBL" id="CM029042">
    <property type="protein sequence ID" value="KAG2620237.1"/>
    <property type="molecule type" value="Genomic_DNA"/>
</dbReference>
<reference evidence="2" key="1">
    <citation type="submission" date="2020-05" db="EMBL/GenBank/DDBJ databases">
        <title>WGS assembly of Panicum virgatum.</title>
        <authorList>
            <person name="Lovell J.T."/>
            <person name="Jenkins J."/>
            <person name="Shu S."/>
            <person name="Juenger T.E."/>
            <person name="Schmutz J."/>
        </authorList>
    </citation>
    <scope>NUCLEOTIDE SEQUENCE</scope>
    <source>
        <strain evidence="2">AP13</strain>
    </source>
</reference>
<evidence type="ECO:0000313" key="3">
    <source>
        <dbReference type="Proteomes" id="UP000823388"/>
    </source>
</evidence>
<evidence type="ECO:0000313" key="2">
    <source>
        <dbReference type="EMBL" id="KAG2620237.1"/>
    </source>
</evidence>
<evidence type="ECO:0000256" key="1">
    <source>
        <dbReference type="SAM" id="MobiDB-lite"/>
    </source>
</evidence>
<comment type="caution">
    <text evidence="2">The sequence shown here is derived from an EMBL/GenBank/DDBJ whole genome shotgun (WGS) entry which is preliminary data.</text>
</comment>
<dbReference type="Proteomes" id="UP000823388">
    <property type="component" value="Chromosome 3N"/>
</dbReference>
<protein>
    <submittedName>
        <fullName evidence="2">Uncharacterized protein</fullName>
    </submittedName>
</protein>
<name>A0A8T0UD49_PANVG</name>